<dbReference type="GeneID" id="93644029"/>
<dbReference type="EMBL" id="CP009920">
    <property type="protein sequence ID" value="AJI25503.1"/>
    <property type="molecule type" value="Genomic_DNA"/>
</dbReference>
<evidence type="ECO:0000256" key="1">
    <source>
        <dbReference type="ARBA" id="ARBA00009437"/>
    </source>
</evidence>
<name>A0A0B6AXT8_PRIM2</name>
<dbReference type="Proteomes" id="UP000031829">
    <property type="component" value="Chromosome"/>
</dbReference>
<keyword evidence="3" id="KW-0238">DNA-binding</keyword>
<dbReference type="CDD" id="cd08434">
    <property type="entry name" value="PBP2_GltC_like"/>
    <property type="match status" value="1"/>
</dbReference>
<dbReference type="PANTHER" id="PTHR30419:SF28">
    <property type="entry name" value="HTH-TYPE TRANSCRIPTIONAL REGULATOR BSDA"/>
    <property type="match status" value="1"/>
</dbReference>
<dbReference type="Pfam" id="PF03466">
    <property type="entry name" value="LysR_substrate"/>
    <property type="match status" value="1"/>
</dbReference>
<evidence type="ECO:0000256" key="4">
    <source>
        <dbReference type="ARBA" id="ARBA00023163"/>
    </source>
</evidence>
<dbReference type="PROSITE" id="PS50931">
    <property type="entry name" value="HTH_LYSR"/>
    <property type="match status" value="1"/>
</dbReference>
<evidence type="ECO:0000256" key="3">
    <source>
        <dbReference type="ARBA" id="ARBA00023125"/>
    </source>
</evidence>
<dbReference type="SUPFAM" id="SSF53850">
    <property type="entry name" value="Periplasmic binding protein-like II"/>
    <property type="match status" value="1"/>
</dbReference>
<dbReference type="InterPro" id="IPR050950">
    <property type="entry name" value="HTH-type_LysR_regulators"/>
</dbReference>
<dbReference type="InterPro" id="IPR036390">
    <property type="entry name" value="WH_DNA-bd_sf"/>
</dbReference>
<proteinExistence type="inferred from homology"/>
<dbReference type="PRINTS" id="PR00039">
    <property type="entry name" value="HTHLYSR"/>
</dbReference>
<dbReference type="Gene3D" id="3.40.190.290">
    <property type="match status" value="1"/>
</dbReference>
<dbReference type="GO" id="GO:0003677">
    <property type="term" value="F:DNA binding"/>
    <property type="evidence" value="ECO:0007669"/>
    <property type="project" value="UniProtKB-KW"/>
</dbReference>
<dbReference type="GO" id="GO:0005829">
    <property type="term" value="C:cytosol"/>
    <property type="evidence" value="ECO:0007669"/>
    <property type="project" value="TreeGrafter"/>
</dbReference>
<dbReference type="FunFam" id="1.10.10.10:FF:000001">
    <property type="entry name" value="LysR family transcriptional regulator"/>
    <property type="match status" value="1"/>
</dbReference>
<dbReference type="KEGG" id="bmeg:BG04_525"/>
<dbReference type="HOGENOM" id="CLU_039613_6_2_9"/>
<dbReference type="PANTHER" id="PTHR30419">
    <property type="entry name" value="HTH-TYPE TRANSCRIPTIONAL REGULATOR YBHD"/>
    <property type="match status" value="1"/>
</dbReference>
<evidence type="ECO:0000313" key="5">
    <source>
        <dbReference type="EMBL" id="AJI25503.1"/>
    </source>
</evidence>
<dbReference type="InterPro" id="IPR005119">
    <property type="entry name" value="LysR_subst-bd"/>
</dbReference>
<dbReference type="InterPro" id="IPR000847">
    <property type="entry name" value="LysR_HTH_N"/>
</dbReference>
<dbReference type="RefSeq" id="WP_016766261.1">
    <property type="nucleotide sequence ID" value="NZ_BCVB01000012.1"/>
</dbReference>
<sequence length="296" mass="33601">MNLKQLQYFRLLAKTEHFTRTASQLFITQPSLSQAISELEKELGVKLFERKGRNVKLNKFGQSFLPYVEKGLTEIEKGERNLQKLISTTSGVIDLAFIYSLGTNFVPSLIQQFVNENSNAEIAFSCYQGTTQMVIKGLKEENYDIAFCTNIENEPDIELLPLAKQEIVLITNKNHPLTEREFVELKDIAGYKLVCFNKNSGLRPILDKLFAGAGIVPEISCEVAEDNALIGLVEANQGIGILPLVSTLNYFDIKILPTKEPIYQQSIYMAVRKNRYLPPIVQQFRDFIIENNNQQI</sequence>
<comment type="similarity">
    <text evidence="1">Belongs to the LysR transcriptional regulatory family.</text>
</comment>
<dbReference type="InterPro" id="IPR036388">
    <property type="entry name" value="WH-like_DNA-bd_sf"/>
</dbReference>
<evidence type="ECO:0000256" key="2">
    <source>
        <dbReference type="ARBA" id="ARBA00023015"/>
    </source>
</evidence>
<keyword evidence="2" id="KW-0805">Transcription regulation</keyword>
<dbReference type="Pfam" id="PF00126">
    <property type="entry name" value="HTH_1"/>
    <property type="match status" value="1"/>
</dbReference>
<dbReference type="SUPFAM" id="SSF46785">
    <property type="entry name" value="Winged helix' DNA-binding domain"/>
    <property type="match status" value="1"/>
</dbReference>
<dbReference type="AlphaFoldDB" id="A0A0B6AXT8"/>
<evidence type="ECO:0000313" key="6">
    <source>
        <dbReference type="Proteomes" id="UP000031829"/>
    </source>
</evidence>
<dbReference type="GO" id="GO:0003700">
    <property type="term" value="F:DNA-binding transcription factor activity"/>
    <property type="evidence" value="ECO:0007669"/>
    <property type="project" value="InterPro"/>
</dbReference>
<keyword evidence="4" id="KW-0804">Transcription</keyword>
<gene>
    <name evidence="5" type="ORF">BG04_525</name>
</gene>
<reference evidence="5 6" key="1">
    <citation type="journal article" date="2015" name="Genome Announc.">
        <title>Complete genome sequences for 35 biothreat assay-relevant bacillus species.</title>
        <authorList>
            <person name="Johnson S.L."/>
            <person name="Daligault H.E."/>
            <person name="Davenport K.W."/>
            <person name="Jaissle J."/>
            <person name="Frey K.G."/>
            <person name="Ladner J.T."/>
            <person name="Broomall S.M."/>
            <person name="Bishop-Lilly K.A."/>
            <person name="Bruce D.C."/>
            <person name="Gibbons H.S."/>
            <person name="Coyne S.R."/>
            <person name="Lo C.C."/>
            <person name="Meincke L."/>
            <person name="Munk A.C."/>
            <person name="Koroleva G.I."/>
            <person name="Rosenzweig C.N."/>
            <person name="Palacios G.F."/>
            <person name="Redden C.L."/>
            <person name="Minogue T.D."/>
            <person name="Chain P.S."/>
        </authorList>
    </citation>
    <scope>NUCLEOTIDE SEQUENCE [LARGE SCALE GENOMIC DNA]</scope>
    <source>
        <strain evidence="6">ATCC 14581 / DSM 32 / JCM 2506 / NBRC 15308 / NCIMB 9376 / NCTC 10342 / NRRL B-14308 / VKM B-512</strain>
    </source>
</reference>
<protein>
    <submittedName>
        <fullName evidence="5">Bacterial regulatory helix-turn-helix, lysR family protein</fullName>
    </submittedName>
</protein>
<dbReference type="Gene3D" id="1.10.10.10">
    <property type="entry name" value="Winged helix-like DNA-binding domain superfamily/Winged helix DNA-binding domain"/>
    <property type="match status" value="1"/>
</dbReference>
<accession>A0A0B6AXT8</accession>
<organism evidence="5 6">
    <name type="scientific">Priestia megaterium (strain ATCC 14581 / DSM 32 / CCUG 1817 / JCM 2506 / NBRC 15308 / NCIMB 9376 / NCTC 10342 / NRRL B-14308 / VKM B-512 / Ford 19)</name>
    <name type="common">Bacillus megaterium</name>
    <dbReference type="NCBI Taxonomy" id="1348623"/>
    <lineage>
        <taxon>Bacteria</taxon>
        <taxon>Bacillati</taxon>
        <taxon>Bacillota</taxon>
        <taxon>Bacilli</taxon>
        <taxon>Bacillales</taxon>
        <taxon>Bacillaceae</taxon>
        <taxon>Priestia</taxon>
    </lineage>
</organism>